<feature type="transmembrane region" description="Helical" evidence="11">
    <location>
        <begin position="163"/>
        <end position="180"/>
    </location>
</feature>
<evidence type="ECO:0000256" key="3">
    <source>
        <dbReference type="ARBA" id="ARBA00022475"/>
    </source>
</evidence>
<evidence type="ECO:0000256" key="7">
    <source>
        <dbReference type="ARBA" id="ARBA00022989"/>
    </source>
</evidence>
<dbReference type="PANTHER" id="PTHR11984:SF13">
    <property type="entry name" value="GAP JUNCTION ALPHA-5 PROTEIN"/>
    <property type="match status" value="1"/>
</dbReference>
<evidence type="ECO:0000256" key="4">
    <source>
        <dbReference type="ARBA" id="ARBA00022692"/>
    </source>
</evidence>
<keyword evidence="8 11" id="KW-0472">Membrane</keyword>
<dbReference type="InterPro" id="IPR013092">
    <property type="entry name" value="Connexin_N"/>
</dbReference>
<sequence>MGDWSLLGNFLEEVQEHSTSVGKVWLTVLFIFRILVLGTAAESSWGDEQSDFMCDTLQPGCTNVCYDRAFPIAHIRYWVLQIVFVSTPSLIYMGHAMHTVRMEEKRKRKEQEEKGEEGKGEKEYLEQTEKFEDTKTKIHLKGALLQTYVLSIVIRLVMEVTFIVIQYMLYGIFLNALYPCNMSPCPNRVNCYMSRPTEKNVFIVFMLAVAAVSLLLSVLELYHLGWKQCKPCLRKYANKHSNDVKSKNTKVVSVVQPGKMSIQMDLPETAQSHPSQTCTPPPDFNQCLASSQRPTSPPNLHHHHLHHIHQNCQPFTNRLAHQQNSVNMATEWHHQSHNDLEPAVDFLQMTYESPEVRVLGEMTPSAPSTPSSQPGCFRDKRRLSKTSGTSSNRVRPGDLAVSGINLPGLKPSGASCGHVHGARTPLKSIPDVLEAQWVPELLAVPAHTEIDYKVTDLQGGPRPPAPVEDSYRAKILTGGTYPGQLTTVGMQQLYDLGLRLRKKYIQEEPFLTPSFNPKDVYIRSTNIVRTIESAKCLVAGLFQQEQTGVVSILTDKAEREILYPNYHGCKLLKQLIGHRWAGSSTLPDIAADLQIIQKSLGVDPHQRLDFILIRDDMVARETHGLPLPTALENWRSLVEQRAVDMIYHIYEPSNRQHLQLCVGPLFNILLTNIEDKIQGTTSKPDRKMFLYSVHDTTLMPCLMALGVFDMKWPPYAADITLELYQHRQTNQHFVKVSYIGQDQKIPGCSDVYCPLHEFKKALAVYTLPDEHYYTLCDSVEDRSKL</sequence>
<feature type="transmembrane region" description="Helical" evidence="11">
    <location>
        <begin position="21"/>
        <end position="41"/>
    </location>
</feature>
<evidence type="ECO:0000256" key="11">
    <source>
        <dbReference type="SAM" id="Phobius"/>
    </source>
</evidence>
<feature type="region of interest" description="Disordered" evidence="10">
    <location>
        <begin position="289"/>
        <end position="308"/>
    </location>
</feature>
<feature type="transmembrane region" description="Helical" evidence="11">
    <location>
        <begin position="78"/>
        <end position="100"/>
    </location>
</feature>
<comment type="caution">
    <text evidence="14">The sequence shown here is derived from an EMBL/GenBank/DDBJ whole genome shotgun (WGS) entry which is preliminary data.</text>
</comment>
<evidence type="ECO:0000313" key="14">
    <source>
        <dbReference type="EMBL" id="KAK2904949.1"/>
    </source>
</evidence>
<dbReference type="PANTHER" id="PTHR11984">
    <property type="entry name" value="CONNEXIN"/>
    <property type="match status" value="1"/>
</dbReference>
<evidence type="ECO:0000256" key="1">
    <source>
        <dbReference type="ARBA" id="ARBA00004610"/>
    </source>
</evidence>
<evidence type="ECO:0000256" key="9">
    <source>
        <dbReference type="RuleBase" id="RU000630"/>
    </source>
</evidence>
<keyword evidence="5 9" id="KW-0303">Gap junction</keyword>
<proteinExistence type="inferred from homology"/>
<dbReference type="GO" id="GO:0086076">
    <property type="term" value="F:gap junction channel activity involved in atrial cardiac muscle cell-AV node cell electrical coupling"/>
    <property type="evidence" value="ECO:0007669"/>
    <property type="project" value="TreeGrafter"/>
</dbReference>
<feature type="domain" description="Connexin N-terminal" evidence="12">
    <location>
        <begin position="43"/>
        <end position="76"/>
    </location>
</feature>
<name>A0AA88PXC6_9TELE</name>
<reference evidence="14" key="1">
    <citation type="submission" date="2023-08" db="EMBL/GenBank/DDBJ databases">
        <title>Chromosome-level Genome Assembly of mud carp (Cirrhinus molitorella).</title>
        <authorList>
            <person name="Liu H."/>
        </authorList>
    </citation>
    <scope>NUCLEOTIDE SEQUENCE</scope>
    <source>
        <strain evidence="14">Prfri</strain>
        <tissue evidence="14">Muscle</tissue>
    </source>
</reference>
<evidence type="ECO:0000256" key="8">
    <source>
        <dbReference type="ARBA" id="ARBA00023136"/>
    </source>
</evidence>
<keyword evidence="15" id="KW-1185">Reference proteome</keyword>
<dbReference type="Pfam" id="PF00029">
    <property type="entry name" value="Connexin"/>
    <property type="match status" value="1"/>
</dbReference>
<dbReference type="CDD" id="cd07061">
    <property type="entry name" value="HP_HAP_like"/>
    <property type="match status" value="1"/>
</dbReference>
<comment type="similarity">
    <text evidence="9">Belongs to the connexin family.</text>
</comment>
<dbReference type="GO" id="GO:0007507">
    <property type="term" value="P:heart development"/>
    <property type="evidence" value="ECO:0007669"/>
    <property type="project" value="TreeGrafter"/>
</dbReference>
<organism evidence="14 15">
    <name type="scientific">Cirrhinus molitorella</name>
    <name type="common">mud carp</name>
    <dbReference type="NCBI Taxonomy" id="172907"/>
    <lineage>
        <taxon>Eukaryota</taxon>
        <taxon>Metazoa</taxon>
        <taxon>Chordata</taxon>
        <taxon>Craniata</taxon>
        <taxon>Vertebrata</taxon>
        <taxon>Euteleostomi</taxon>
        <taxon>Actinopterygii</taxon>
        <taxon>Neopterygii</taxon>
        <taxon>Teleostei</taxon>
        <taxon>Ostariophysi</taxon>
        <taxon>Cypriniformes</taxon>
        <taxon>Cyprinidae</taxon>
        <taxon>Labeoninae</taxon>
        <taxon>Labeonini</taxon>
        <taxon>Cirrhinus</taxon>
    </lineage>
</organism>
<dbReference type="PRINTS" id="PR00206">
    <property type="entry name" value="CONNEXIN"/>
</dbReference>
<feature type="domain" description="Connexin cysteine-rich" evidence="13">
    <location>
        <begin position="158"/>
        <end position="224"/>
    </location>
</feature>
<dbReference type="InterPro" id="IPR038359">
    <property type="entry name" value="Connexin_N_sf"/>
</dbReference>
<keyword evidence="7 11" id="KW-1133">Transmembrane helix</keyword>
<evidence type="ECO:0000313" key="15">
    <source>
        <dbReference type="Proteomes" id="UP001187343"/>
    </source>
</evidence>
<dbReference type="SUPFAM" id="SSF53254">
    <property type="entry name" value="Phosphoglycerate mutase-like"/>
    <property type="match status" value="1"/>
</dbReference>
<comment type="subunit">
    <text evidence="9">A connexon is composed of a hexamer of connexins.</text>
</comment>
<keyword evidence="4 9" id="KW-0812">Transmembrane</keyword>
<feature type="transmembrane region" description="Helical" evidence="11">
    <location>
        <begin position="201"/>
        <end position="224"/>
    </location>
</feature>
<dbReference type="AlphaFoldDB" id="A0AA88PXC6"/>
<dbReference type="InterPro" id="IPR034634">
    <property type="entry name" value="Connexin_C"/>
</dbReference>
<evidence type="ECO:0000256" key="10">
    <source>
        <dbReference type="SAM" id="MobiDB-lite"/>
    </source>
</evidence>
<dbReference type="GO" id="GO:0007267">
    <property type="term" value="P:cell-cell signaling"/>
    <property type="evidence" value="ECO:0007669"/>
    <property type="project" value="TreeGrafter"/>
</dbReference>
<keyword evidence="6" id="KW-0965">Cell junction</keyword>
<dbReference type="FunFam" id="1.20.1440.80:FF:000001">
    <property type="entry name" value="Gap junction alpha-1"/>
    <property type="match status" value="1"/>
</dbReference>
<dbReference type="Gene3D" id="3.40.50.1240">
    <property type="entry name" value="Phosphoglycerate mutase-like"/>
    <property type="match status" value="1"/>
</dbReference>
<dbReference type="PROSITE" id="PS00408">
    <property type="entry name" value="CONNEXINS_2"/>
    <property type="match status" value="1"/>
</dbReference>
<evidence type="ECO:0000256" key="5">
    <source>
        <dbReference type="ARBA" id="ARBA00022868"/>
    </source>
</evidence>
<dbReference type="GO" id="GO:0005922">
    <property type="term" value="C:connexin complex"/>
    <property type="evidence" value="ECO:0007669"/>
    <property type="project" value="InterPro"/>
</dbReference>
<comment type="subcellular location">
    <subcellularLocation>
        <location evidence="1">Cell junction</location>
        <location evidence="1">Gap junction</location>
    </subcellularLocation>
    <subcellularLocation>
        <location evidence="2 9">Cell membrane</location>
        <topology evidence="2 9">Multi-pass membrane protein</topology>
    </subcellularLocation>
</comment>
<dbReference type="InterPro" id="IPR031862">
    <property type="entry name" value="Cx40_C"/>
</dbReference>
<dbReference type="Gene3D" id="1.20.1440.80">
    <property type="entry name" value="Gap junction channel protein cysteine-rich domain"/>
    <property type="match status" value="1"/>
</dbReference>
<dbReference type="InterPro" id="IPR019570">
    <property type="entry name" value="Connexin_CCC"/>
</dbReference>
<feature type="region of interest" description="Disordered" evidence="10">
    <location>
        <begin position="103"/>
        <end position="123"/>
    </location>
</feature>
<dbReference type="InterPro" id="IPR017990">
    <property type="entry name" value="Connexin_CS"/>
</dbReference>
<gene>
    <name evidence="14" type="ORF">Q8A67_006748</name>
</gene>
<dbReference type="Pfam" id="PF00328">
    <property type="entry name" value="His_Phos_2"/>
    <property type="match status" value="2"/>
</dbReference>
<dbReference type="Proteomes" id="UP001187343">
    <property type="component" value="Unassembled WGS sequence"/>
</dbReference>
<feature type="compositionally biased region" description="Low complexity" evidence="10">
    <location>
        <begin position="363"/>
        <end position="374"/>
    </location>
</feature>
<dbReference type="SMART" id="SM00037">
    <property type="entry name" value="CNX"/>
    <property type="match status" value="1"/>
</dbReference>
<keyword evidence="3" id="KW-1003">Cell membrane</keyword>
<dbReference type="Pfam" id="PF16791">
    <property type="entry name" value="Connexin40_C"/>
    <property type="match status" value="1"/>
</dbReference>
<protein>
    <recommendedName>
        <fullName evidence="9">Gap junction protein</fullName>
    </recommendedName>
</protein>
<evidence type="ECO:0000259" key="12">
    <source>
        <dbReference type="SMART" id="SM00037"/>
    </source>
</evidence>
<evidence type="ECO:0000259" key="13">
    <source>
        <dbReference type="SMART" id="SM01089"/>
    </source>
</evidence>
<accession>A0AA88PXC6</accession>
<evidence type="ECO:0000256" key="2">
    <source>
        <dbReference type="ARBA" id="ARBA00004651"/>
    </source>
</evidence>
<comment type="function">
    <text evidence="9">One gap junction consists of a cluster of closely packed pairs of transmembrane channels, the connexons, through which materials of low MW diffuse from one cell to a neighboring cell.</text>
</comment>
<dbReference type="PROSITE" id="PS00407">
    <property type="entry name" value="CONNEXINS_1"/>
    <property type="match status" value="1"/>
</dbReference>
<dbReference type="InterPro" id="IPR029033">
    <property type="entry name" value="His_PPase_superfam"/>
</dbReference>
<dbReference type="InterPro" id="IPR000500">
    <property type="entry name" value="Connexin"/>
</dbReference>
<dbReference type="SUPFAM" id="SSF118220">
    <property type="entry name" value="Connexin43"/>
    <property type="match status" value="1"/>
</dbReference>
<dbReference type="EMBL" id="JAUYZG010000006">
    <property type="protein sequence ID" value="KAK2904949.1"/>
    <property type="molecule type" value="Genomic_DNA"/>
</dbReference>
<dbReference type="SMART" id="SM01089">
    <property type="entry name" value="Connexin_CCC"/>
    <property type="match status" value="1"/>
</dbReference>
<feature type="region of interest" description="Disordered" evidence="10">
    <location>
        <begin position="361"/>
        <end position="399"/>
    </location>
</feature>
<dbReference type="InterPro" id="IPR000560">
    <property type="entry name" value="His_Pase_clade-2"/>
</dbReference>
<evidence type="ECO:0000256" key="6">
    <source>
        <dbReference type="ARBA" id="ARBA00022949"/>
    </source>
</evidence>